<evidence type="ECO:0000313" key="3">
    <source>
        <dbReference type="Proteomes" id="UP000053859"/>
    </source>
</evidence>
<accession>A0A0K8PG75</accession>
<keyword evidence="3" id="KW-1185">Reference proteome</keyword>
<dbReference type="PATRIC" id="fig|146537.3.peg.1710"/>
<gene>
    <name evidence="2" type="ORF">SAZU_1622</name>
</gene>
<dbReference type="AlphaFoldDB" id="A0A0K8PG75"/>
<dbReference type="RefSeq" id="WP_167745688.1">
    <property type="nucleotide sequence ID" value="NZ_DF968221.1"/>
</dbReference>
<dbReference type="Proteomes" id="UP000053859">
    <property type="component" value="Unassembled WGS sequence"/>
</dbReference>
<reference evidence="2" key="1">
    <citation type="journal article" date="2015" name="Genome Announc.">
        <title>Draft Genome Sequence of Thiostrepton-Producing Streptomyces azureus ATCC 14921.</title>
        <authorList>
            <person name="Sakihara K."/>
            <person name="Maeda J."/>
            <person name="Tashiro K."/>
            <person name="Fujino Y."/>
            <person name="Kuhara S."/>
            <person name="Ohshima T."/>
            <person name="Ogata S."/>
            <person name="Doi K."/>
        </authorList>
    </citation>
    <scope>NUCLEOTIDE SEQUENCE [LARGE SCALE GENOMIC DNA]</scope>
    <source>
        <strain evidence="2">ATCC14921</strain>
    </source>
</reference>
<protein>
    <submittedName>
        <fullName evidence="2">Uncharacterized protein</fullName>
    </submittedName>
</protein>
<feature type="region of interest" description="Disordered" evidence="1">
    <location>
        <begin position="1"/>
        <end position="22"/>
    </location>
</feature>
<evidence type="ECO:0000256" key="1">
    <source>
        <dbReference type="SAM" id="MobiDB-lite"/>
    </source>
</evidence>
<evidence type="ECO:0000313" key="2">
    <source>
        <dbReference type="EMBL" id="GAP46885.1"/>
    </source>
</evidence>
<dbReference type="EMBL" id="DF968221">
    <property type="protein sequence ID" value="GAP46885.1"/>
    <property type="molecule type" value="Genomic_DNA"/>
</dbReference>
<name>A0A0K8PG75_STRAJ</name>
<proteinExistence type="predicted"/>
<organism evidence="2 3">
    <name type="scientific">Streptomyces azureus</name>
    <dbReference type="NCBI Taxonomy" id="146537"/>
    <lineage>
        <taxon>Bacteria</taxon>
        <taxon>Bacillati</taxon>
        <taxon>Actinomycetota</taxon>
        <taxon>Actinomycetes</taxon>
        <taxon>Kitasatosporales</taxon>
        <taxon>Streptomycetaceae</taxon>
        <taxon>Streptomyces</taxon>
    </lineage>
</organism>
<sequence>MADEKTNPVDEARRIVAEDEQRKTEECRAELEAVLARYGRKLVVTQPQITIVPM</sequence>